<accession>X1DUE1</accession>
<protein>
    <recommendedName>
        <fullName evidence="6">GtrA/DPMS transmembrane domain-containing protein</fullName>
    </recommendedName>
</protein>
<keyword evidence="4 5" id="KW-0472">Membrane</keyword>
<comment type="caution">
    <text evidence="7">The sequence shown here is derived from an EMBL/GenBank/DDBJ whole genome shotgun (WGS) entry which is preliminary data.</text>
</comment>
<organism evidence="7">
    <name type="scientific">marine sediment metagenome</name>
    <dbReference type="NCBI Taxonomy" id="412755"/>
    <lineage>
        <taxon>unclassified sequences</taxon>
        <taxon>metagenomes</taxon>
        <taxon>ecological metagenomes</taxon>
    </lineage>
</organism>
<gene>
    <name evidence="7" type="ORF">S01H4_54259</name>
</gene>
<evidence type="ECO:0000256" key="4">
    <source>
        <dbReference type="ARBA" id="ARBA00023136"/>
    </source>
</evidence>
<keyword evidence="2 5" id="KW-0812">Transmembrane</keyword>
<dbReference type="GO" id="GO:0016020">
    <property type="term" value="C:membrane"/>
    <property type="evidence" value="ECO:0007669"/>
    <property type="project" value="UniProtKB-SubCell"/>
</dbReference>
<keyword evidence="3 5" id="KW-1133">Transmembrane helix</keyword>
<feature type="non-terminal residue" evidence="7">
    <location>
        <position position="124"/>
    </location>
</feature>
<dbReference type="AlphaFoldDB" id="X1DUE1"/>
<feature type="transmembrane region" description="Helical" evidence="5">
    <location>
        <begin position="33"/>
        <end position="51"/>
    </location>
</feature>
<evidence type="ECO:0000256" key="2">
    <source>
        <dbReference type="ARBA" id="ARBA00022692"/>
    </source>
</evidence>
<dbReference type="EMBL" id="BART01031206">
    <property type="protein sequence ID" value="GAH11860.1"/>
    <property type="molecule type" value="Genomic_DNA"/>
</dbReference>
<proteinExistence type="predicted"/>
<feature type="transmembrane region" description="Helical" evidence="5">
    <location>
        <begin position="57"/>
        <end position="76"/>
    </location>
</feature>
<evidence type="ECO:0000256" key="5">
    <source>
        <dbReference type="SAM" id="Phobius"/>
    </source>
</evidence>
<comment type="subcellular location">
    <subcellularLocation>
        <location evidence="1">Membrane</location>
        <topology evidence="1">Multi-pass membrane protein</topology>
    </subcellularLocation>
</comment>
<name>X1DUE1_9ZZZZ</name>
<feature type="transmembrane region" description="Helical" evidence="5">
    <location>
        <begin position="96"/>
        <end position="123"/>
    </location>
</feature>
<dbReference type="InterPro" id="IPR007267">
    <property type="entry name" value="GtrA_DPMS_TM"/>
</dbReference>
<evidence type="ECO:0000256" key="1">
    <source>
        <dbReference type="ARBA" id="ARBA00004141"/>
    </source>
</evidence>
<dbReference type="Pfam" id="PF04138">
    <property type="entry name" value="GtrA_DPMS_TM"/>
    <property type="match status" value="1"/>
</dbReference>
<dbReference type="GO" id="GO:0000271">
    <property type="term" value="P:polysaccharide biosynthetic process"/>
    <property type="evidence" value="ECO:0007669"/>
    <property type="project" value="InterPro"/>
</dbReference>
<evidence type="ECO:0000313" key="7">
    <source>
        <dbReference type="EMBL" id="GAH11860.1"/>
    </source>
</evidence>
<feature type="domain" description="GtrA/DPMS transmembrane" evidence="6">
    <location>
        <begin position="32"/>
        <end position="121"/>
    </location>
</feature>
<evidence type="ECO:0000259" key="6">
    <source>
        <dbReference type="Pfam" id="PF04138"/>
    </source>
</evidence>
<evidence type="ECO:0000256" key="3">
    <source>
        <dbReference type="ARBA" id="ARBA00022989"/>
    </source>
</evidence>
<reference evidence="7" key="1">
    <citation type="journal article" date="2014" name="Front. Microbiol.">
        <title>High frequency of phylogenetically diverse reductive dehalogenase-homologous genes in deep subseafloor sedimentary metagenomes.</title>
        <authorList>
            <person name="Kawai M."/>
            <person name="Futagami T."/>
            <person name="Toyoda A."/>
            <person name="Takaki Y."/>
            <person name="Nishi S."/>
            <person name="Hori S."/>
            <person name="Arai W."/>
            <person name="Tsubouchi T."/>
            <person name="Morono Y."/>
            <person name="Uchiyama I."/>
            <person name="Ito T."/>
            <person name="Fujiyama A."/>
            <person name="Inagaki F."/>
            <person name="Takami H."/>
        </authorList>
    </citation>
    <scope>NUCLEOTIDE SEQUENCE</scope>
    <source>
        <strain evidence="7">Expedition CK06-06</strain>
    </source>
</reference>
<sequence length="124" mass="13869">MTLINKKLVFVFIHEVLFSSDDIPASYRAIRHLIAGGFGTLIYLAGVALLVELGGMHPVTSVIICTLLLDVLIYLVSRLWVYDSTMGHSHAIPRFIFILGLAMTLNTGIMYVTVNILELWYVWG</sequence>